<gene>
    <name evidence="3" type="ORF">EZS28_015178</name>
</gene>
<dbReference type="PANTHER" id="PTHR31302:SF0">
    <property type="entry name" value="TRANSMEMBRANE PROTEIN WITH METALLOPHOSPHOESTERASE DOMAIN"/>
    <property type="match status" value="1"/>
</dbReference>
<dbReference type="InterPro" id="IPR004843">
    <property type="entry name" value="Calcineurin-like_PHP"/>
</dbReference>
<dbReference type="PANTHER" id="PTHR31302">
    <property type="entry name" value="TRANSMEMBRANE PROTEIN WITH METALLOPHOSPHOESTERASE DOMAIN-RELATED"/>
    <property type="match status" value="1"/>
</dbReference>
<feature type="transmembrane region" description="Helical" evidence="1">
    <location>
        <begin position="48"/>
        <end position="78"/>
    </location>
</feature>
<dbReference type="EMBL" id="SNRW01003641">
    <property type="protein sequence ID" value="KAA6389296.1"/>
    <property type="molecule type" value="Genomic_DNA"/>
</dbReference>
<name>A0A5J4W3Z1_9EUKA</name>
<evidence type="ECO:0000313" key="3">
    <source>
        <dbReference type="EMBL" id="KAA6389296.1"/>
    </source>
</evidence>
<accession>A0A5J4W3Z1</accession>
<evidence type="ECO:0000313" key="4">
    <source>
        <dbReference type="Proteomes" id="UP000324800"/>
    </source>
</evidence>
<dbReference type="Gene3D" id="3.60.21.10">
    <property type="match status" value="1"/>
</dbReference>
<dbReference type="OrthoDB" id="783096at2759"/>
<dbReference type="Proteomes" id="UP000324800">
    <property type="component" value="Unassembled WGS sequence"/>
</dbReference>
<keyword evidence="1" id="KW-0812">Transmembrane</keyword>
<organism evidence="3 4">
    <name type="scientific">Streblomastix strix</name>
    <dbReference type="NCBI Taxonomy" id="222440"/>
    <lineage>
        <taxon>Eukaryota</taxon>
        <taxon>Metamonada</taxon>
        <taxon>Preaxostyla</taxon>
        <taxon>Oxymonadida</taxon>
        <taxon>Streblomastigidae</taxon>
        <taxon>Streblomastix</taxon>
    </lineage>
</organism>
<dbReference type="GO" id="GO:0016787">
    <property type="term" value="F:hydrolase activity"/>
    <property type="evidence" value="ECO:0007669"/>
    <property type="project" value="InterPro"/>
</dbReference>
<dbReference type="SUPFAM" id="SSF56300">
    <property type="entry name" value="Metallo-dependent phosphatases"/>
    <property type="match status" value="1"/>
</dbReference>
<proteinExistence type="predicted"/>
<evidence type="ECO:0000259" key="2">
    <source>
        <dbReference type="Pfam" id="PF00149"/>
    </source>
</evidence>
<sequence>MLKYIGIQNKKQLVLFVFVVIAVYLVIFSYPPFRCLFWILEHFIPKSWYYYCICVIAPIILNIIIAIFMVLGVILNSFNARYITCIGVDYLIVIISLLPFIIILEIVFGVSSTAHQYAWIVCFSLIGIITIFLFTSHLIGTFILRDKFINLKSSKIKQPLRIVQISDIHIGSRNQSYMERIISRVIQLNGDAIFITGDLADTKGAVYKCKFRSNEKDNQVSDESELQQQPFPVMQSLSKLTAKLGVYFVTGNHDLMIGRERFMNMLQHFPNIRILSNEYVDITLYESISPNLNENHTNTLRIIGFEDGSLDQFSESVNNLISQNPHFQSNETSESPYTVILHHRPHRGAWLKSMDLLHGDLFLSGHTHNGQIFPIHPLELELGGLLRDLLVSMKQQLLLYILNQIKVDYDCFHSEETCFEAGEKTEFHLFISATQESLAHRLIFSAEARSTIAFVIVTALIDVALRFSPRAASLYKSDATSFPPDFTILDYYFDCFLFHTTFSQA</sequence>
<comment type="caution">
    <text evidence="3">The sequence shown here is derived from an EMBL/GenBank/DDBJ whole genome shotgun (WGS) entry which is preliminary data.</text>
</comment>
<feature type="domain" description="Calcineurin-like phosphoesterase" evidence="2">
    <location>
        <begin position="160"/>
        <end position="369"/>
    </location>
</feature>
<feature type="transmembrane region" description="Helical" evidence="1">
    <location>
        <begin position="90"/>
        <end position="111"/>
    </location>
</feature>
<protein>
    <recommendedName>
        <fullName evidence="2">Calcineurin-like phosphoesterase domain-containing protein</fullName>
    </recommendedName>
</protein>
<feature type="transmembrane region" description="Helical" evidence="1">
    <location>
        <begin position="12"/>
        <end position="33"/>
    </location>
</feature>
<dbReference type="InterPro" id="IPR029052">
    <property type="entry name" value="Metallo-depent_PP-like"/>
</dbReference>
<feature type="transmembrane region" description="Helical" evidence="1">
    <location>
        <begin position="117"/>
        <end position="144"/>
    </location>
</feature>
<dbReference type="Pfam" id="PF00149">
    <property type="entry name" value="Metallophos"/>
    <property type="match status" value="1"/>
</dbReference>
<dbReference type="InterPro" id="IPR051158">
    <property type="entry name" value="Metallophosphoesterase_sf"/>
</dbReference>
<evidence type="ECO:0000256" key="1">
    <source>
        <dbReference type="SAM" id="Phobius"/>
    </source>
</evidence>
<keyword evidence="1" id="KW-0472">Membrane</keyword>
<reference evidence="3 4" key="1">
    <citation type="submission" date="2019-03" db="EMBL/GenBank/DDBJ databases">
        <title>Single cell metagenomics reveals metabolic interactions within the superorganism composed of flagellate Streblomastix strix and complex community of Bacteroidetes bacteria on its surface.</title>
        <authorList>
            <person name="Treitli S.C."/>
            <person name="Kolisko M."/>
            <person name="Husnik F."/>
            <person name="Keeling P."/>
            <person name="Hampl V."/>
        </authorList>
    </citation>
    <scope>NUCLEOTIDE SEQUENCE [LARGE SCALE GENOMIC DNA]</scope>
    <source>
        <strain evidence="3">ST1C</strain>
    </source>
</reference>
<dbReference type="AlphaFoldDB" id="A0A5J4W3Z1"/>
<keyword evidence="1" id="KW-1133">Transmembrane helix</keyword>